<name>A0A7Y6DWZ1_9CELL</name>
<accession>A0A7Y6DWZ1</accession>
<keyword evidence="2" id="KW-1185">Reference proteome</keyword>
<dbReference type="Proteomes" id="UP000565724">
    <property type="component" value="Unassembled WGS sequence"/>
</dbReference>
<gene>
    <name evidence="1" type="ORF">HP550_05970</name>
</gene>
<dbReference type="RefSeq" id="WP_175346678.1">
    <property type="nucleotide sequence ID" value="NZ_JABMCI010000055.1"/>
</dbReference>
<comment type="caution">
    <text evidence="1">The sequence shown here is derived from an EMBL/GenBank/DDBJ whole genome shotgun (WGS) entry which is preliminary data.</text>
</comment>
<evidence type="ECO:0000313" key="1">
    <source>
        <dbReference type="EMBL" id="NUU16795.1"/>
    </source>
</evidence>
<sequence>MTNASPTPLTHAAAAADVPIEVLVLVRALRTEEPSTYAVVGTSDDTVRSVVAALDVRGWASDAAPSVLLTLEDSVTDALSTAGPTSPAVLAVRRSDAPDERPWPGWDEPAQAAGYVGCLRTVDWCLYAHESRVDELGPVLSFAPSDRERWPDGVSSRSRSELVDEIVYWRTAALTRWAKRAAVESGRTNKELKDEVAHLHHLLNATYSTVSWRLTAPLRAVQSVRLRAGRK</sequence>
<reference evidence="1 2" key="1">
    <citation type="submission" date="2020-05" db="EMBL/GenBank/DDBJ databases">
        <title>Genome Sequencing of Type Strains.</title>
        <authorList>
            <person name="Lemaire J.F."/>
            <person name="Inderbitzin P."/>
            <person name="Gregorio O.A."/>
            <person name="Collins S.B."/>
            <person name="Wespe N."/>
            <person name="Knight-Connoni V."/>
        </authorList>
    </citation>
    <scope>NUCLEOTIDE SEQUENCE [LARGE SCALE GENOMIC DNA]</scope>
    <source>
        <strain evidence="1 2">ATCC 25174</strain>
    </source>
</reference>
<proteinExistence type="predicted"/>
<dbReference type="EMBL" id="JABMCI010000055">
    <property type="protein sequence ID" value="NUU16795.1"/>
    <property type="molecule type" value="Genomic_DNA"/>
</dbReference>
<evidence type="ECO:0000313" key="2">
    <source>
        <dbReference type="Proteomes" id="UP000565724"/>
    </source>
</evidence>
<organism evidence="1 2">
    <name type="scientific">Cellulomonas humilata</name>
    <dbReference type="NCBI Taxonomy" id="144055"/>
    <lineage>
        <taxon>Bacteria</taxon>
        <taxon>Bacillati</taxon>
        <taxon>Actinomycetota</taxon>
        <taxon>Actinomycetes</taxon>
        <taxon>Micrococcales</taxon>
        <taxon>Cellulomonadaceae</taxon>
        <taxon>Cellulomonas</taxon>
    </lineage>
</organism>
<dbReference type="AlphaFoldDB" id="A0A7Y6DWZ1"/>
<protein>
    <submittedName>
        <fullName evidence="1">Uncharacterized protein</fullName>
    </submittedName>
</protein>